<organism evidence="1 2">
    <name type="scientific">Ekhidna lutea</name>
    <dbReference type="NCBI Taxonomy" id="447679"/>
    <lineage>
        <taxon>Bacteria</taxon>
        <taxon>Pseudomonadati</taxon>
        <taxon>Bacteroidota</taxon>
        <taxon>Cytophagia</taxon>
        <taxon>Cytophagales</taxon>
        <taxon>Reichenbachiellaceae</taxon>
        <taxon>Ekhidna</taxon>
    </lineage>
</organism>
<dbReference type="Proteomes" id="UP000198393">
    <property type="component" value="Unassembled WGS sequence"/>
</dbReference>
<evidence type="ECO:0000313" key="2">
    <source>
        <dbReference type="Proteomes" id="UP000198393"/>
    </source>
</evidence>
<reference evidence="1 2" key="1">
    <citation type="submission" date="2017-06" db="EMBL/GenBank/DDBJ databases">
        <authorList>
            <person name="Kim H.J."/>
            <person name="Triplett B.A."/>
        </authorList>
    </citation>
    <scope>NUCLEOTIDE SEQUENCE [LARGE SCALE GENOMIC DNA]</scope>
    <source>
        <strain evidence="1 2">DSM 19307</strain>
    </source>
</reference>
<accession>A0A239KTF0</accession>
<evidence type="ECO:0000313" key="1">
    <source>
        <dbReference type="EMBL" id="SNT20883.1"/>
    </source>
</evidence>
<dbReference type="AlphaFoldDB" id="A0A239KTF0"/>
<protein>
    <submittedName>
        <fullName evidence="1">Uncharacterized protein</fullName>
    </submittedName>
</protein>
<proteinExistence type="predicted"/>
<gene>
    <name evidence="1" type="ORF">SAMN05421640_2867</name>
</gene>
<keyword evidence="2" id="KW-1185">Reference proteome</keyword>
<name>A0A239KTF0_EKHLU</name>
<sequence length="29" mass="3520">MSYNASNYQLDTDYIIKNASFFNLRKRFV</sequence>
<dbReference type="EMBL" id="FZPD01000004">
    <property type="protein sequence ID" value="SNT20883.1"/>
    <property type="molecule type" value="Genomic_DNA"/>
</dbReference>